<evidence type="ECO:0000313" key="2">
    <source>
        <dbReference type="Proteomes" id="UP000315947"/>
    </source>
</evidence>
<dbReference type="SUPFAM" id="SSF103642">
    <property type="entry name" value="Sec-C motif"/>
    <property type="match status" value="1"/>
</dbReference>
<name>A0ABX5XAB5_9GAMM</name>
<keyword evidence="2" id="KW-1185">Reference proteome</keyword>
<evidence type="ECO:0000313" key="1">
    <source>
        <dbReference type="EMBL" id="QDO86893.1"/>
    </source>
</evidence>
<dbReference type="Proteomes" id="UP000315947">
    <property type="component" value="Chromosome"/>
</dbReference>
<sequence length="328" mass="37065">MRVHLFPFELKMKLAEIISILSSDDLTELPLAALLSAREQWSELLPVIDDLMQKFIDTEDLSESEANLLFFGICLIIDRKQFSCFDSLINLTNKEDCDSPLERLLGDFIGSDLSTAYYILAQGKPEQLCRLVNSDQAGEIVKMAALGVLFAQFHTDQIDRETLNQSIPAFIENLVANDQSIALFELVNLLISHEFNQYHAQFLEYVKNKVIDEGPIENQSIIDWNNSCIGYSEWDNGLISGDYDVIDALSQWTGFGPEGDMSDAELMEIFDDLMNTPNKLDDMDFDSYLDAHVDSYEIKEPHIAEIKAGRNDPCPCGSGKKYKKCCLN</sequence>
<proteinExistence type="predicted"/>
<dbReference type="EMBL" id="CP041614">
    <property type="protein sequence ID" value="QDO86893.1"/>
    <property type="molecule type" value="Genomic_DNA"/>
</dbReference>
<dbReference type="InterPro" id="IPR004027">
    <property type="entry name" value="SEC_C_motif"/>
</dbReference>
<gene>
    <name evidence="1" type="ORF">FM037_28250</name>
</gene>
<reference evidence="1 2" key="1">
    <citation type="submission" date="2019-07" db="EMBL/GenBank/DDBJ databases">
        <title>Shewanella sp. YLB-06 whole genomic sequence.</title>
        <authorList>
            <person name="Yu L."/>
        </authorList>
    </citation>
    <scope>NUCLEOTIDE SEQUENCE [LARGE SCALE GENOMIC DNA]</scope>
    <source>
        <strain evidence="1 2">YLB-06</strain>
    </source>
</reference>
<accession>A0ABX5XAB5</accession>
<dbReference type="Gene3D" id="3.10.450.50">
    <property type="match status" value="1"/>
</dbReference>
<organism evidence="1 2">
    <name type="scientific">Shewanella psychropiezotolerans</name>
    <dbReference type="NCBI Taxonomy" id="2593655"/>
    <lineage>
        <taxon>Bacteria</taxon>
        <taxon>Pseudomonadati</taxon>
        <taxon>Pseudomonadota</taxon>
        <taxon>Gammaproteobacteria</taxon>
        <taxon>Alteromonadales</taxon>
        <taxon>Shewanellaceae</taxon>
        <taxon>Shewanella</taxon>
    </lineage>
</organism>
<dbReference type="InterPro" id="IPR010602">
    <property type="entry name" value="DUF1186"/>
</dbReference>
<dbReference type="Pfam" id="PF06685">
    <property type="entry name" value="DUF1186"/>
    <property type="match status" value="1"/>
</dbReference>
<protein>
    <submittedName>
        <fullName evidence="1">DUF1186 domain-containing protein</fullName>
    </submittedName>
</protein>
<dbReference type="Pfam" id="PF02810">
    <property type="entry name" value="SEC-C"/>
    <property type="match status" value="1"/>
</dbReference>